<dbReference type="Gene3D" id="3.40.50.150">
    <property type="entry name" value="Vaccinia Virus protein VP39"/>
    <property type="match status" value="1"/>
</dbReference>
<evidence type="ECO:0000256" key="3">
    <source>
        <dbReference type="ARBA" id="ARBA00022679"/>
    </source>
</evidence>
<accession>A0ABP8JWI1</accession>
<feature type="domain" description="Type II methyltransferase M.TaqI-like" evidence="7">
    <location>
        <begin position="589"/>
        <end position="834"/>
    </location>
</feature>
<keyword evidence="3" id="KW-0808">Transferase</keyword>
<name>A0ABP8JWI1_9BACT</name>
<dbReference type="InterPro" id="IPR002052">
    <property type="entry name" value="DNA_methylase_N6_adenine_CS"/>
</dbReference>
<dbReference type="Proteomes" id="UP001500936">
    <property type="component" value="Unassembled WGS sequence"/>
</dbReference>
<keyword evidence="4" id="KW-0949">S-adenosyl-L-methionine</keyword>
<dbReference type="EC" id="2.1.1.72" evidence="1"/>
<protein>
    <recommendedName>
        <fullName evidence="1">site-specific DNA-methyltransferase (adenine-specific)</fullName>
        <ecNumber evidence="1">2.1.1.72</ecNumber>
    </recommendedName>
</protein>
<evidence type="ECO:0000256" key="2">
    <source>
        <dbReference type="ARBA" id="ARBA00022603"/>
    </source>
</evidence>
<dbReference type="InterPro" id="IPR050953">
    <property type="entry name" value="N4_N6_ade-DNA_methylase"/>
</dbReference>
<keyword evidence="2" id="KW-0489">Methyltransferase</keyword>
<dbReference type="PRINTS" id="PR00507">
    <property type="entry name" value="N12N6MTFRASE"/>
</dbReference>
<dbReference type="PANTHER" id="PTHR33841">
    <property type="entry name" value="DNA METHYLTRANSFERASE YEEA-RELATED"/>
    <property type="match status" value="1"/>
</dbReference>
<feature type="compositionally biased region" description="Polar residues" evidence="6">
    <location>
        <begin position="1296"/>
        <end position="1305"/>
    </location>
</feature>
<proteinExistence type="predicted"/>
<dbReference type="RefSeq" id="WP_345263813.1">
    <property type="nucleotide sequence ID" value="NZ_BAABHB010000001.1"/>
</dbReference>
<gene>
    <name evidence="8" type="ORF">GCM10023187_06020</name>
</gene>
<dbReference type="PANTHER" id="PTHR33841:SF1">
    <property type="entry name" value="DNA METHYLTRANSFERASE A"/>
    <property type="match status" value="1"/>
</dbReference>
<evidence type="ECO:0000256" key="6">
    <source>
        <dbReference type="SAM" id="MobiDB-lite"/>
    </source>
</evidence>
<dbReference type="InterPro" id="IPR011639">
    <property type="entry name" value="MethylTrfase_TaqI-like_dom"/>
</dbReference>
<sequence>MPANLPAIEQALTSFVAKPLRSGATDLLNSLGYNSQRTITLNDPTAQGFIDQFELTPEEFDSKKALADQWERFEFLFQLTEHEVRRTLSLFNQIDRGNKDSFFFHAVKLKPREKAYTRTELAEITRQLNRPFGIPTVVFIHYNENLTVGVIARRTNKRKADRDVLQKVSLIKDIRLLRPHPAHIRILGQLSLDNLPAWNFDDVLKCWQNTLSIRELNNRFYKELSTWYNIAVSTIKLPVKASYHASDAENVQHFTVRLICRTLFCWFLKEKGLIDRRLLELYDLRDVPADLLPGTQSADFANQNSYYRGILQNIFFACLNQPMGAGRAGHYLGKRYLPANFDFSLFNRVPYLNGGLFDKLEEDNANDRIDDGPLQVPNKLFYAKELTFGTGRRETLTQGLNRILSSYKFTVTENTALEEEVALDPELLGMVFENLLAETDPDENISKTARKASGSFYTPRRVIDYMVNESLVLYLNTFAERNGRASVSIQQAVKDLIYHDLVPNDPAFAELVIDAFDDLKILDPACGSGAFPMGMLNRIVYLLRLVDPGNRLWIAKQLMRLPTEIRDQARRDFERHDFNYARKLGLIRNAIYGLDILPMASVITKLRFFISLLIEQDVDLTAVANNYNISALPNLETKIICANSLKDISPSVFTEDLINKLEAAREQYYDRNRTAAEKSQIADQLAEYLDALYPYELFGFAIRKQKIDDAPTKRIANRQLLREWFQHGNLTAPFFNLPAFFPELRGHGFDIVIGNPPYGGTPITDDVKTNLGLGSKDPYGAFISRFLGDGVRATPLRDGGVLAFIVSDTFMTIKTHLPLRKQMINHYLHKMVRVHSDTFQATVNTAIVFAQKHDRKDPRQTPAPLRQHTTGPALQTHVPGQQLALDGRAQAVQTSLIPMGYEQNTATPIHEVLMADLTNVSIHDSYERFLELLHQTAADATGALPRPTAEYAIYQYPQHLITTNSNLPFFVASSKLFGLMNDSNISSYSKHDFPKQCVRLKLNGIELTLFRLGDDYIGHGISKRWKEIGLTKIISGVKTGNNDKYVFQLPEARGNYKALPFKNLLEVDTITLNTDEVLNGVVPQNYSGRFIVPLDKGGESDSEGGWMPSYYVPTSYFLDWSEKAVSGMNSEPHADMTNVEFRFKRGVTFSRTGIYAPTFRLSSGGILESKGCGIFTDTYEAEVLLGVLNSKLLKYIIKSYVMHTVESSVGSLPITPIVKLSDKIQSSLKILVKQIITKQKENLRYDYASQEQVEIDKLVYEAYGLNQEDIDEVETWYKRRYPKLSEAQGRNRDTSRNGFNQTGSN</sequence>
<dbReference type="InterPro" id="IPR029063">
    <property type="entry name" value="SAM-dependent_MTases_sf"/>
</dbReference>
<organism evidence="8 9">
    <name type="scientific">Nibrella viscosa</name>
    <dbReference type="NCBI Taxonomy" id="1084524"/>
    <lineage>
        <taxon>Bacteria</taxon>
        <taxon>Pseudomonadati</taxon>
        <taxon>Bacteroidota</taxon>
        <taxon>Cytophagia</taxon>
        <taxon>Cytophagales</taxon>
        <taxon>Spirosomataceae</taxon>
        <taxon>Nibrella</taxon>
    </lineage>
</organism>
<keyword evidence="9" id="KW-1185">Reference proteome</keyword>
<evidence type="ECO:0000256" key="4">
    <source>
        <dbReference type="ARBA" id="ARBA00022691"/>
    </source>
</evidence>
<feature type="region of interest" description="Disordered" evidence="6">
    <location>
        <begin position="853"/>
        <end position="873"/>
    </location>
</feature>
<dbReference type="SUPFAM" id="SSF53335">
    <property type="entry name" value="S-adenosyl-L-methionine-dependent methyltransferases"/>
    <property type="match status" value="1"/>
</dbReference>
<comment type="catalytic activity">
    <reaction evidence="5">
        <text>a 2'-deoxyadenosine in DNA + S-adenosyl-L-methionine = an N(6)-methyl-2'-deoxyadenosine in DNA + S-adenosyl-L-homocysteine + H(+)</text>
        <dbReference type="Rhea" id="RHEA:15197"/>
        <dbReference type="Rhea" id="RHEA-COMP:12418"/>
        <dbReference type="Rhea" id="RHEA-COMP:12419"/>
        <dbReference type="ChEBI" id="CHEBI:15378"/>
        <dbReference type="ChEBI" id="CHEBI:57856"/>
        <dbReference type="ChEBI" id="CHEBI:59789"/>
        <dbReference type="ChEBI" id="CHEBI:90615"/>
        <dbReference type="ChEBI" id="CHEBI:90616"/>
        <dbReference type="EC" id="2.1.1.72"/>
    </reaction>
</comment>
<evidence type="ECO:0000256" key="1">
    <source>
        <dbReference type="ARBA" id="ARBA00011900"/>
    </source>
</evidence>
<evidence type="ECO:0000313" key="9">
    <source>
        <dbReference type="Proteomes" id="UP001500936"/>
    </source>
</evidence>
<evidence type="ECO:0000259" key="7">
    <source>
        <dbReference type="Pfam" id="PF07669"/>
    </source>
</evidence>
<comment type="caution">
    <text evidence="8">The sequence shown here is derived from an EMBL/GenBank/DDBJ whole genome shotgun (WGS) entry which is preliminary data.</text>
</comment>
<feature type="region of interest" description="Disordered" evidence="6">
    <location>
        <begin position="1286"/>
        <end position="1305"/>
    </location>
</feature>
<dbReference type="Pfam" id="PF07669">
    <property type="entry name" value="Eco57I"/>
    <property type="match status" value="1"/>
</dbReference>
<evidence type="ECO:0000313" key="8">
    <source>
        <dbReference type="EMBL" id="GAA4397110.1"/>
    </source>
</evidence>
<evidence type="ECO:0000256" key="5">
    <source>
        <dbReference type="ARBA" id="ARBA00047942"/>
    </source>
</evidence>
<dbReference type="PROSITE" id="PS00092">
    <property type="entry name" value="N6_MTASE"/>
    <property type="match status" value="1"/>
</dbReference>
<reference evidence="9" key="1">
    <citation type="journal article" date="2019" name="Int. J. Syst. Evol. Microbiol.">
        <title>The Global Catalogue of Microorganisms (GCM) 10K type strain sequencing project: providing services to taxonomists for standard genome sequencing and annotation.</title>
        <authorList>
            <consortium name="The Broad Institute Genomics Platform"/>
            <consortium name="The Broad Institute Genome Sequencing Center for Infectious Disease"/>
            <person name="Wu L."/>
            <person name="Ma J."/>
        </authorList>
    </citation>
    <scope>NUCLEOTIDE SEQUENCE [LARGE SCALE GENOMIC DNA]</scope>
    <source>
        <strain evidence="9">JCM 17925</strain>
    </source>
</reference>
<dbReference type="EMBL" id="BAABHB010000001">
    <property type="protein sequence ID" value="GAA4397110.1"/>
    <property type="molecule type" value="Genomic_DNA"/>
</dbReference>